<dbReference type="NCBIfam" id="TIGR00277">
    <property type="entry name" value="HDIG"/>
    <property type="match status" value="1"/>
</dbReference>
<name>A0A9X4H1W8_9FIRM</name>
<dbReference type="InterPro" id="IPR003607">
    <property type="entry name" value="HD/PDEase_dom"/>
</dbReference>
<evidence type="ECO:0000313" key="2">
    <source>
        <dbReference type="EMBL" id="MDF9408496.1"/>
    </source>
</evidence>
<dbReference type="PANTHER" id="PTHR45228:SF4">
    <property type="entry name" value="LIPOPROTEIN"/>
    <property type="match status" value="1"/>
</dbReference>
<sequence>MKLTFIRVAETLLKVIEARDASCAAHSRKVALLAKIISGEMGMTLKMQEYLYLAGLFHDIGKVGIKDSYLSKPGKLSPAEWVEIKKHPVIGCEIIKTIPGSQDISLMVLYHHERYDGKGYPAGLQGEAIPLGARILAVVDAFDAMVADRIYRPKLEREAAIAELMRCSGSHFDPSVVEVFCRVLPGIKV</sequence>
<dbReference type="Gene3D" id="1.10.3210.10">
    <property type="entry name" value="Hypothetical protein af1432"/>
    <property type="match status" value="1"/>
</dbReference>
<dbReference type="EMBL" id="JAKOAV010000014">
    <property type="protein sequence ID" value="MDF9408496.1"/>
    <property type="molecule type" value="Genomic_DNA"/>
</dbReference>
<dbReference type="Proteomes" id="UP001154312">
    <property type="component" value="Unassembled WGS sequence"/>
</dbReference>
<feature type="domain" description="HD-GYP" evidence="1">
    <location>
        <begin position="1"/>
        <end position="189"/>
    </location>
</feature>
<dbReference type="CDD" id="cd00077">
    <property type="entry name" value="HDc"/>
    <property type="match status" value="1"/>
</dbReference>
<gene>
    <name evidence="2" type="ORF">L7E55_09015</name>
</gene>
<evidence type="ECO:0000313" key="3">
    <source>
        <dbReference type="Proteomes" id="UP001154312"/>
    </source>
</evidence>
<dbReference type="InterPro" id="IPR052020">
    <property type="entry name" value="Cyclic_di-GMP/3'3'-cGAMP_PDE"/>
</dbReference>
<organism evidence="2 3">
    <name type="scientific">Pelotomaculum isophthalicicum JI</name>
    <dbReference type="NCBI Taxonomy" id="947010"/>
    <lineage>
        <taxon>Bacteria</taxon>
        <taxon>Bacillati</taxon>
        <taxon>Bacillota</taxon>
        <taxon>Clostridia</taxon>
        <taxon>Eubacteriales</taxon>
        <taxon>Desulfotomaculaceae</taxon>
        <taxon>Pelotomaculum</taxon>
    </lineage>
</organism>
<evidence type="ECO:0000259" key="1">
    <source>
        <dbReference type="PROSITE" id="PS51832"/>
    </source>
</evidence>
<comment type="caution">
    <text evidence="2">The sequence shown here is derived from an EMBL/GenBank/DDBJ whole genome shotgun (WGS) entry which is preliminary data.</text>
</comment>
<dbReference type="AlphaFoldDB" id="A0A9X4H1W8"/>
<protein>
    <submittedName>
        <fullName evidence="2">HD-GYP domain-containing protein</fullName>
    </submittedName>
</protein>
<reference evidence="2" key="1">
    <citation type="submission" date="2022-02" db="EMBL/GenBank/DDBJ databases">
        <authorList>
            <person name="Leng L."/>
        </authorList>
    </citation>
    <scope>NUCLEOTIDE SEQUENCE</scope>
    <source>
        <strain evidence="2">JI</strain>
    </source>
</reference>
<dbReference type="SUPFAM" id="SSF109604">
    <property type="entry name" value="HD-domain/PDEase-like"/>
    <property type="match status" value="1"/>
</dbReference>
<proteinExistence type="predicted"/>
<dbReference type="Pfam" id="PF13487">
    <property type="entry name" value="HD_5"/>
    <property type="match status" value="1"/>
</dbReference>
<dbReference type="PROSITE" id="PS51832">
    <property type="entry name" value="HD_GYP"/>
    <property type="match status" value="1"/>
</dbReference>
<dbReference type="InterPro" id="IPR006675">
    <property type="entry name" value="HDIG_dom"/>
</dbReference>
<dbReference type="RefSeq" id="WP_277443818.1">
    <property type="nucleotide sequence ID" value="NZ_JAKOAV010000014.1"/>
</dbReference>
<dbReference type="SMART" id="SM00471">
    <property type="entry name" value="HDc"/>
    <property type="match status" value="1"/>
</dbReference>
<accession>A0A9X4H1W8</accession>
<dbReference type="InterPro" id="IPR037522">
    <property type="entry name" value="HD_GYP_dom"/>
</dbReference>
<keyword evidence="3" id="KW-1185">Reference proteome</keyword>
<dbReference type="PANTHER" id="PTHR45228">
    <property type="entry name" value="CYCLIC DI-GMP PHOSPHODIESTERASE TM_0186-RELATED"/>
    <property type="match status" value="1"/>
</dbReference>